<evidence type="ECO:0000313" key="2">
    <source>
        <dbReference type="Proteomes" id="UP001165160"/>
    </source>
</evidence>
<dbReference type="AlphaFoldDB" id="A0A9W7FPU3"/>
<organism evidence="1 2">
    <name type="scientific">Triparma verrucosa</name>
    <dbReference type="NCBI Taxonomy" id="1606542"/>
    <lineage>
        <taxon>Eukaryota</taxon>
        <taxon>Sar</taxon>
        <taxon>Stramenopiles</taxon>
        <taxon>Ochrophyta</taxon>
        <taxon>Bolidophyceae</taxon>
        <taxon>Parmales</taxon>
        <taxon>Triparmaceae</taxon>
        <taxon>Triparma</taxon>
    </lineage>
</organism>
<protein>
    <submittedName>
        <fullName evidence="1">Uncharacterized protein</fullName>
    </submittedName>
</protein>
<dbReference type="Proteomes" id="UP001165160">
    <property type="component" value="Unassembled WGS sequence"/>
</dbReference>
<sequence length="162" mass="17757">MLIPIASTLSSISSPSLSSLSSFSAHLSSPLLLSSTLPPPSTPLGFTPPPTTTLLSAPLVILLSYICYNFWSETIVPQKRLELSKSKRTGEIKSYLTDLKDTESPSIEKWLLSDWLNPEKKENAIPFLKDAKWNSGDNPVVATAALLLIPVLFEGVYRIISR</sequence>
<name>A0A9W7FPU3_9STRA</name>
<evidence type="ECO:0000313" key="1">
    <source>
        <dbReference type="EMBL" id="GMI15886.1"/>
    </source>
</evidence>
<keyword evidence="2" id="KW-1185">Reference proteome</keyword>
<dbReference type="EMBL" id="BRXX01000535">
    <property type="protein sequence ID" value="GMI15886.1"/>
    <property type="molecule type" value="Genomic_DNA"/>
</dbReference>
<comment type="caution">
    <text evidence="1">The sequence shown here is derived from an EMBL/GenBank/DDBJ whole genome shotgun (WGS) entry which is preliminary data.</text>
</comment>
<proteinExistence type="predicted"/>
<gene>
    <name evidence="1" type="ORF">TrVE_jg8830</name>
</gene>
<accession>A0A9W7FPU3</accession>
<reference evidence="2" key="1">
    <citation type="journal article" date="2023" name="Commun. Biol.">
        <title>Genome analysis of Parmales, the sister group of diatoms, reveals the evolutionary specialization of diatoms from phago-mixotrophs to photoautotrophs.</title>
        <authorList>
            <person name="Ban H."/>
            <person name="Sato S."/>
            <person name="Yoshikawa S."/>
            <person name="Yamada K."/>
            <person name="Nakamura Y."/>
            <person name="Ichinomiya M."/>
            <person name="Sato N."/>
            <person name="Blanc-Mathieu R."/>
            <person name="Endo H."/>
            <person name="Kuwata A."/>
            <person name="Ogata H."/>
        </authorList>
    </citation>
    <scope>NUCLEOTIDE SEQUENCE [LARGE SCALE GENOMIC DNA]</scope>
    <source>
        <strain evidence="2">NIES 3699</strain>
    </source>
</reference>